<evidence type="ECO:0000256" key="8">
    <source>
        <dbReference type="ARBA" id="ARBA00049339"/>
    </source>
</evidence>
<proteinExistence type="inferred from homology"/>
<dbReference type="SUPFAM" id="SSF52374">
    <property type="entry name" value="Nucleotidylyl transferase"/>
    <property type="match status" value="1"/>
</dbReference>
<name>A0A9X3J2Z5_9BACT</name>
<evidence type="ECO:0000256" key="4">
    <source>
        <dbReference type="ARBA" id="ARBA00022741"/>
    </source>
</evidence>
<dbReference type="SUPFAM" id="SSF47323">
    <property type="entry name" value="Anticodon-binding domain of a subclass of class I aminoacyl-tRNA synthetases"/>
    <property type="match status" value="1"/>
</dbReference>
<dbReference type="FunFam" id="1.10.730.10:FF:000006">
    <property type="entry name" value="Arginyl-tRNA synthetase 2, mitochondrial"/>
    <property type="match status" value="1"/>
</dbReference>
<dbReference type="PROSITE" id="PS00178">
    <property type="entry name" value="AA_TRNA_LIGASE_I"/>
    <property type="match status" value="1"/>
</dbReference>
<evidence type="ECO:0000313" key="13">
    <source>
        <dbReference type="EMBL" id="MCY1718859.1"/>
    </source>
</evidence>
<dbReference type="GO" id="GO:0005524">
    <property type="term" value="F:ATP binding"/>
    <property type="evidence" value="ECO:0007669"/>
    <property type="project" value="UniProtKB-UniRule"/>
</dbReference>
<reference evidence="13" key="1">
    <citation type="submission" date="2022-11" db="EMBL/GenBank/DDBJ databases">
        <title>Marilongibacter aestuarii gen. nov., sp. nov., isolated from tidal flat sediment.</title>
        <authorList>
            <person name="Jiayan W."/>
        </authorList>
    </citation>
    <scope>NUCLEOTIDE SEQUENCE</scope>
    <source>
        <strain evidence="13">Z1-6</strain>
    </source>
</reference>
<evidence type="ECO:0000256" key="6">
    <source>
        <dbReference type="ARBA" id="ARBA00022917"/>
    </source>
</evidence>
<evidence type="ECO:0000256" key="2">
    <source>
        <dbReference type="ARBA" id="ARBA00022490"/>
    </source>
</evidence>
<comment type="subcellular location">
    <subcellularLocation>
        <location evidence="9">Cytoplasm</location>
    </subcellularLocation>
</comment>
<feature type="domain" description="Arginyl tRNA synthetase N-terminal" evidence="12">
    <location>
        <begin position="1"/>
        <end position="88"/>
    </location>
</feature>
<evidence type="ECO:0000259" key="12">
    <source>
        <dbReference type="SMART" id="SM01016"/>
    </source>
</evidence>
<gene>
    <name evidence="9 13" type="primary">argS</name>
    <name evidence="13" type="ORF">OU798_00805</name>
</gene>
<evidence type="ECO:0000256" key="3">
    <source>
        <dbReference type="ARBA" id="ARBA00022598"/>
    </source>
</evidence>
<dbReference type="InterPro" id="IPR036695">
    <property type="entry name" value="Arg-tRNA-synth_N_sf"/>
</dbReference>
<dbReference type="PANTHER" id="PTHR11956:SF5">
    <property type="entry name" value="ARGININE--TRNA LIGASE, CYTOPLASMIC"/>
    <property type="match status" value="1"/>
</dbReference>
<dbReference type="Gene3D" id="1.10.730.10">
    <property type="entry name" value="Isoleucyl-tRNA Synthetase, Domain 1"/>
    <property type="match status" value="1"/>
</dbReference>
<dbReference type="NCBIfam" id="TIGR00456">
    <property type="entry name" value="argS"/>
    <property type="match status" value="1"/>
</dbReference>
<sequence length="596" mass="67646">MSIETIIQKATIEAVKTLYGAEVTENQVQVQNTRKEVSGDITIVVFPFLRLSRKSPELTAEDLGTYLVEKVDMVDSYSVIKGFLNLEISRNYWLDILMESYTYDNFGIAEPGDDSKLVMVEYSSPNTNKPLHLGHIRNNLLGYSISEIVKANGNKVVKTNIVNDRGIHICKSMYAWQQWGNGETPESSSMKGDHLVGKYYVEFDKHYKAEIAELVEKGTSKEDAENQAPSIIAARELLRKWEAKDEATIELWKKMNSWVYSGFDVTYKTLGVDFDKIYYESDTYIVGRDEVLRGLAEKIFYQKEDNSVWADLSGDGLDQKILLRSDGTSVYMTQDIGTAKMRFNDYTIDKMVYVVGNEQNYHFQVLANLLDKLGYSWGKDLYHFSYGMVELPSGKMKSREGTVVDADDLVEGMITVARDMSAELGKLDSLTGKEAEDTFRMIALGALKYFILKVDPRKNMMFNPEESIDFNGNTGPFIQYTYARIKSVLRKAAEKDIVINEKIAVQDISAKEKELLKRISLFPAAVQEAGVNYSPAIIANYCYELVKEFNQFYHDHFILGEADADIMNFRLVLATSVGKVIQKGMNLLGIEMPERM</sequence>
<organism evidence="13 14">
    <name type="scientific">Draconibacterium aestuarii</name>
    <dbReference type="NCBI Taxonomy" id="2998507"/>
    <lineage>
        <taxon>Bacteria</taxon>
        <taxon>Pseudomonadati</taxon>
        <taxon>Bacteroidota</taxon>
        <taxon>Bacteroidia</taxon>
        <taxon>Marinilabiliales</taxon>
        <taxon>Prolixibacteraceae</taxon>
        <taxon>Draconibacterium</taxon>
    </lineage>
</organism>
<comment type="caution">
    <text evidence="13">The sequence shown here is derived from an EMBL/GenBank/DDBJ whole genome shotgun (WGS) entry which is preliminary data.</text>
</comment>
<feature type="short sequence motif" description="'HIGH' region" evidence="9">
    <location>
        <begin position="125"/>
        <end position="135"/>
    </location>
</feature>
<dbReference type="GO" id="GO:0004814">
    <property type="term" value="F:arginine-tRNA ligase activity"/>
    <property type="evidence" value="ECO:0007669"/>
    <property type="project" value="UniProtKB-UniRule"/>
</dbReference>
<dbReference type="InterPro" id="IPR001278">
    <property type="entry name" value="Arg-tRNA-ligase"/>
</dbReference>
<dbReference type="InterPro" id="IPR008909">
    <property type="entry name" value="DALR_anticod-bd"/>
</dbReference>
<evidence type="ECO:0000256" key="7">
    <source>
        <dbReference type="ARBA" id="ARBA00023146"/>
    </source>
</evidence>
<evidence type="ECO:0000256" key="9">
    <source>
        <dbReference type="HAMAP-Rule" id="MF_00123"/>
    </source>
</evidence>
<protein>
    <recommendedName>
        <fullName evidence="9">Arginine--tRNA ligase</fullName>
        <ecNumber evidence="9">6.1.1.19</ecNumber>
    </recommendedName>
    <alternativeName>
        <fullName evidence="9">Arginyl-tRNA synthetase</fullName>
        <shortName evidence="9">ArgRS</shortName>
    </alternativeName>
</protein>
<dbReference type="Gene3D" id="3.40.50.620">
    <property type="entry name" value="HUPs"/>
    <property type="match status" value="1"/>
</dbReference>
<feature type="domain" description="DALR anticodon binding" evidence="11">
    <location>
        <begin position="478"/>
        <end position="596"/>
    </location>
</feature>
<dbReference type="InterPro" id="IPR009080">
    <property type="entry name" value="tRNAsynth_Ia_anticodon-bd"/>
</dbReference>
<dbReference type="InterPro" id="IPR035684">
    <property type="entry name" value="ArgRS_core"/>
</dbReference>
<evidence type="ECO:0000256" key="1">
    <source>
        <dbReference type="ARBA" id="ARBA00005594"/>
    </source>
</evidence>
<dbReference type="Pfam" id="PF05746">
    <property type="entry name" value="DALR_1"/>
    <property type="match status" value="1"/>
</dbReference>
<dbReference type="FunFam" id="3.40.50.620:FF:000125">
    <property type="entry name" value="Arginine--tRNA ligase"/>
    <property type="match status" value="1"/>
</dbReference>
<dbReference type="HAMAP" id="MF_00123">
    <property type="entry name" value="Arg_tRNA_synth"/>
    <property type="match status" value="1"/>
</dbReference>
<dbReference type="Gene3D" id="3.30.1360.70">
    <property type="entry name" value="Arginyl tRNA synthetase N-terminal domain"/>
    <property type="match status" value="1"/>
</dbReference>
<dbReference type="SMART" id="SM00836">
    <property type="entry name" value="DALR_1"/>
    <property type="match status" value="1"/>
</dbReference>
<dbReference type="InterPro" id="IPR014729">
    <property type="entry name" value="Rossmann-like_a/b/a_fold"/>
</dbReference>
<keyword evidence="5 9" id="KW-0067">ATP-binding</keyword>
<comment type="catalytic activity">
    <reaction evidence="8 9">
        <text>tRNA(Arg) + L-arginine + ATP = L-arginyl-tRNA(Arg) + AMP + diphosphate</text>
        <dbReference type="Rhea" id="RHEA:20301"/>
        <dbReference type="Rhea" id="RHEA-COMP:9658"/>
        <dbReference type="Rhea" id="RHEA-COMP:9673"/>
        <dbReference type="ChEBI" id="CHEBI:30616"/>
        <dbReference type="ChEBI" id="CHEBI:32682"/>
        <dbReference type="ChEBI" id="CHEBI:33019"/>
        <dbReference type="ChEBI" id="CHEBI:78442"/>
        <dbReference type="ChEBI" id="CHEBI:78513"/>
        <dbReference type="ChEBI" id="CHEBI:456215"/>
        <dbReference type="EC" id="6.1.1.19"/>
    </reaction>
</comment>
<dbReference type="EC" id="6.1.1.19" evidence="9"/>
<evidence type="ECO:0000256" key="5">
    <source>
        <dbReference type="ARBA" id="ARBA00022840"/>
    </source>
</evidence>
<evidence type="ECO:0000256" key="10">
    <source>
        <dbReference type="RuleBase" id="RU363038"/>
    </source>
</evidence>
<dbReference type="GO" id="GO:0005737">
    <property type="term" value="C:cytoplasm"/>
    <property type="evidence" value="ECO:0007669"/>
    <property type="project" value="UniProtKB-SubCell"/>
</dbReference>
<keyword evidence="6 9" id="KW-0648">Protein biosynthesis</keyword>
<dbReference type="Proteomes" id="UP001145087">
    <property type="component" value="Unassembled WGS sequence"/>
</dbReference>
<comment type="subunit">
    <text evidence="9">Monomer.</text>
</comment>
<dbReference type="RefSeq" id="WP_343331198.1">
    <property type="nucleotide sequence ID" value="NZ_JAPOHD010000002.1"/>
</dbReference>
<dbReference type="InterPro" id="IPR005148">
    <property type="entry name" value="Arg-tRNA-synth_N"/>
</dbReference>
<evidence type="ECO:0000313" key="14">
    <source>
        <dbReference type="Proteomes" id="UP001145087"/>
    </source>
</evidence>
<comment type="similarity">
    <text evidence="1 9 10">Belongs to the class-I aminoacyl-tRNA synthetase family.</text>
</comment>
<keyword evidence="2 9" id="KW-0963">Cytoplasm</keyword>
<dbReference type="SUPFAM" id="SSF55190">
    <property type="entry name" value="Arginyl-tRNA synthetase (ArgRS), N-terminal 'additional' domain"/>
    <property type="match status" value="1"/>
</dbReference>
<evidence type="ECO:0000259" key="11">
    <source>
        <dbReference type="SMART" id="SM00836"/>
    </source>
</evidence>
<dbReference type="AlphaFoldDB" id="A0A9X3J2Z5"/>
<dbReference type="GO" id="GO:0006420">
    <property type="term" value="P:arginyl-tRNA aminoacylation"/>
    <property type="evidence" value="ECO:0007669"/>
    <property type="project" value="UniProtKB-UniRule"/>
</dbReference>
<dbReference type="PRINTS" id="PR01038">
    <property type="entry name" value="TRNASYNTHARG"/>
</dbReference>
<accession>A0A9X3J2Z5</accession>
<keyword evidence="14" id="KW-1185">Reference proteome</keyword>
<dbReference type="PANTHER" id="PTHR11956">
    <property type="entry name" value="ARGINYL-TRNA SYNTHETASE"/>
    <property type="match status" value="1"/>
</dbReference>
<keyword evidence="3 9" id="KW-0436">Ligase</keyword>
<keyword evidence="7 9" id="KW-0030">Aminoacyl-tRNA synthetase</keyword>
<dbReference type="SMART" id="SM01016">
    <property type="entry name" value="Arg_tRNA_synt_N"/>
    <property type="match status" value="1"/>
</dbReference>
<keyword evidence="4 9" id="KW-0547">Nucleotide-binding</keyword>
<dbReference type="Pfam" id="PF00750">
    <property type="entry name" value="tRNA-synt_1d"/>
    <property type="match status" value="1"/>
</dbReference>
<dbReference type="InterPro" id="IPR001412">
    <property type="entry name" value="aa-tRNA-synth_I_CS"/>
</dbReference>
<dbReference type="EMBL" id="JAPOHD010000002">
    <property type="protein sequence ID" value="MCY1718859.1"/>
    <property type="molecule type" value="Genomic_DNA"/>
</dbReference>